<protein>
    <submittedName>
        <fullName evidence="7">IS4 family transposase</fullName>
    </submittedName>
</protein>
<comment type="similarity">
    <text evidence="1">Belongs to the transposase 11 family.</text>
</comment>
<evidence type="ECO:0000256" key="2">
    <source>
        <dbReference type="ARBA" id="ARBA00022578"/>
    </source>
</evidence>
<dbReference type="NCBIfam" id="NF033592">
    <property type="entry name" value="transpos_IS4_1"/>
    <property type="match status" value="1"/>
</dbReference>
<sequence>MHKGKLVFAQVMTHLPLTTFRRCVAAHRGDFKVKEFTCLDQFFAMAFAQLTYRESLRDIELNLRAQGARLYHMGFRCSTISRNTLANANATRPWQIYADLAQHLIGIARPLYASDPFGVDLDATVYAFDSTTIDLCLSVYPWAPFQSTKAAVKLHTLLDLRGAIPSFVHISDGKMSDVRGFDSLAIEPGAFYLLDRGYLDFERLYKLHAMNAFFITRGKGNTKLRRRYSHSVDRVGTTVQCDQTVALHLPSTLLRYPAPLRRVVVRDENGKRIVFLTNNFLLKPEMVAALYKQRWQVELFFKWIKQHLRIKAFFGTSENAVKTQIWIAVSTYVLIAIAKKRLQLPQSLYEILQILSLTMFETTPLNQLLTPPQDTGGEQTQLTLL</sequence>
<dbReference type="Proteomes" id="UP000437862">
    <property type="component" value="Chromosome"/>
</dbReference>
<proteinExistence type="inferred from homology"/>
<dbReference type="InterPro" id="IPR002559">
    <property type="entry name" value="Transposase_11"/>
</dbReference>
<dbReference type="RefSeq" id="WP_158206856.1">
    <property type="nucleotide sequence ID" value="NZ_CP046904.1"/>
</dbReference>
<dbReference type="InterPro" id="IPR012337">
    <property type="entry name" value="RNaseH-like_sf"/>
</dbReference>
<evidence type="ECO:0000256" key="3">
    <source>
        <dbReference type="ARBA" id="ARBA00023125"/>
    </source>
</evidence>
<dbReference type="InterPro" id="IPR047952">
    <property type="entry name" value="Transpos_IS4"/>
</dbReference>
<dbReference type="SUPFAM" id="SSF53098">
    <property type="entry name" value="Ribonuclease H-like"/>
    <property type="match status" value="1"/>
</dbReference>
<dbReference type="InterPro" id="IPR025399">
    <property type="entry name" value="DUF4372"/>
</dbReference>
<evidence type="ECO:0000313" key="7">
    <source>
        <dbReference type="EMBL" id="QGZ42482.1"/>
    </source>
</evidence>
<keyword evidence="4" id="KW-0233">DNA recombination</keyword>
<organism evidence="7 8">
    <name type="scientific">Pseudoduganella flava</name>
    <dbReference type="NCBI Taxonomy" id="871742"/>
    <lineage>
        <taxon>Bacteria</taxon>
        <taxon>Pseudomonadati</taxon>
        <taxon>Pseudomonadota</taxon>
        <taxon>Betaproteobacteria</taxon>
        <taxon>Burkholderiales</taxon>
        <taxon>Oxalobacteraceae</taxon>
        <taxon>Telluria group</taxon>
        <taxon>Pseudoduganella</taxon>
    </lineage>
</organism>
<name>A0ABX6G4F1_9BURK</name>
<keyword evidence="8" id="KW-1185">Reference proteome</keyword>
<gene>
    <name evidence="7" type="ORF">GO485_27910</name>
</gene>
<feature type="domain" description="Transposase IS4-like" evidence="5">
    <location>
        <begin position="123"/>
        <end position="334"/>
    </location>
</feature>
<keyword evidence="3" id="KW-0238">DNA-binding</keyword>
<evidence type="ECO:0000256" key="1">
    <source>
        <dbReference type="ARBA" id="ARBA00010075"/>
    </source>
</evidence>
<evidence type="ECO:0000256" key="4">
    <source>
        <dbReference type="ARBA" id="ARBA00023172"/>
    </source>
</evidence>
<evidence type="ECO:0000313" key="8">
    <source>
        <dbReference type="Proteomes" id="UP000437862"/>
    </source>
</evidence>
<dbReference type="Pfam" id="PF14294">
    <property type="entry name" value="DUF4372"/>
    <property type="match status" value="1"/>
</dbReference>
<evidence type="ECO:0000259" key="5">
    <source>
        <dbReference type="Pfam" id="PF01609"/>
    </source>
</evidence>
<keyword evidence="2" id="KW-0815">Transposition</keyword>
<dbReference type="PANTHER" id="PTHR33258:SF1">
    <property type="entry name" value="TRANSPOSASE INSL FOR INSERTION SEQUENCE ELEMENT IS186A-RELATED"/>
    <property type="match status" value="1"/>
</dbReference>
<dbReference type="EMBL" id="CP046904">
    <property type="protein sequence ID" value="QGZ42482.1"/>
    <property type="molecule type" value="Genomic_DNA"/>
</dbReference>
<evidence type="ECO:0000259" key="6">
    <source>
        <dbReference type="Pfam" id="PF14294"/>
    </source>
</evidence>
<reference evidence="7 8" key="1">
    <citation type="submission" date="2019-12" db="EMBL/GenBank/DDBJ databases">
        <title>Draft Genome Sequences of Six Type Strains of the Genus Massilia.</title>
        <authorList>
            <person name="Miess H."/>
            <person name="Frediansyah A."/>
            <person name="Goeker M."/>
            <person name="Gross H."/>
        </authorList>
    </citation>
    <scope>NUCLEOTIDE SEQUENCE [LARGE SCALE GENOMIC DNA]</scope>
    <source>
        <strain evidence="7 8">DSM 26639</strain>
    </source>
</reference>
<dbReference type="Pfam" id="PF01609">
    <property type="entry name" value="DDE_Tnp_1"/>
    <property type="match status" value="1"/>
</dbReference>
<feature type="domain" description="DUF4372" evidence="6">
    <location>
        <begin position="4"/>
        <end position="76"/>
    </location>
</feature>
<accession>A0ABX6G4F1</accession>
<dbReference type="PANTHER" id="PTHR33258">
    <property type="entry name" value="TRANSPOSASE INSL FOR INSERTION SEQUENCE ELEMENT IS186A-RELATED"/>
    <property type="match status" value="1"/>
</dbReference>